<evidence type="ECO:0000256" key="1">
    <source>
        <dbReference type="SAM" id="Phobius"/>
    </source>
</evidence>
<evidence type="ECO:0000313" key="2">
    <source>
        <dbReference type="EMBL" id="GJE08338.1"/>
    </source>
</evidence>
<dbReference type="Pfam" id="PF06532">
    <property type="entry name" value="NrsF"/>
    <property type="match status" value="1"/>
</dbReference>
<keyword evidence="1" id="KW-0812">Transmembrane</keyword>
<feature type="transmembrane region" description="Helical" evidence="1">
    <location>
        <begin position="171"/>
        <end position="189"/>
    </location>
</feature>
<feature type="transmembrane region" description="Helical" evidence="1">
    <location>
        <begin position="105"/>
        <end position="128"/>
    </location>
</feature>
<protein>
    <recommendedName>
        <fullName evidence="4">DUF1109 domain-containing protein</fullName>
    </recommendedName>
</protein>
<comment type="caution">
    <text evidence="2">The sequence shown here is derived from an EMBL/GenBank/DDBJ whole genome shotgun (WGS) entry which is preliminary data.</text>
</comment>
<keyword evidence="1" id="KW-0472">Membrane</keyword>
<feature type="transmembrane region" description="Helical" evidence="1">
    <location>
        <begin position="140"/>
        <end position="159"/>
    </location>
</feature>
<feature type="transmembrane region" description="Helical" evidence="1">
    <location>
        <begin position="201"/>
        <end position="218"/>
    </location>
</feature>
<evidence type="ECO:0008006" key="4">
    <source>
        <dbReference type="Google" id="ProtNLM"/>
    </source>
</evidence>
<reference evidence="2" key="2">
    <citation type="submission" date="2021-08" db="EMBL/GenBank/DDBJ databases">
        <authorList>
            <person name="Tani A."/>
            <person name="Ola A."/>
            <person name="Ogura Y."/>
            <person name="Katsura K."/>
            <person name="Hayashi T."/>
        </authorList>
    </citation>
    <scope>NUCLEOTIDE SEQUENCE</scope>
    <source>
        <strain evidence="2">LMG 23639</strain>
    </source>
</reference>
<dbReference type="EMBL" id="BPQR01000075">
    <property type="protein sequence ID" value="GJE08338.1"/>
    <property type="molecule type" value="Genomic_DNA"/>
</dbReference>
<dbReference type="RefSeq" id="WP_238277997.1">
    <property type="nucleotide sequence ID" value="NZ_BPQR01000075.1"/>
</dbReference>
<sequence>MSDGPSASPSSASPAARREALVEALAGDLAPVRPLAPPSLRALGWLGAVALLALAMSPFADMETLARRMATPDLRYAAAGAGLTAIAAALAAFQVSVPGRSRRWALLPAAPALLWIGASGLGCLRGWLAPGSGAAEGETAHCFAFLMSVSLPLSALLVLMLRRACPLQPGLAAGLGGLAAAAAAALLLVPFHPHDATLTDLASHAVAVALILALNGFFGGRILSRSGIPDLGQSPTRR</sequence>
<organism evidence="2 3">
    <name type="scientific">Methylobacterium jeotgali</name>
    <dbReference type="NCBI Taxonomy" id="381630"/>
    <lineage>
        <taxon>Bacteria</taxon>
        <taxon>Pseudomonadati</taxon>
        <taxon>Pseudomonadota</taxon>
        <taxon>Alphaproteobacteria</taxon>
        <taxon>Hyphomicrobiales</taxon>
        <taxon>Methylobacteriaceae</taxon>
        <taxon>Methylobacterium</taxon>
    </lineage>
</organism>
<dbReference type="InterPro" id="IPR009495">
    <property type="entry name" value="NrsF"/>
</dbReference>
<keyword evidence="3" id="KW-1185">Reference proteome</keyword>
<reference evidence="2" key="1">
    <citation type="journal article" date="2021" name="Front. Microbiol.">
        <title>Comprehensive Comparative Genomics and Phenotyping of Methylobacterium Species.</title>
        <authorList>
            <person name="Alessa O."/>
            <person name="Ogura Y."/>
            <person name="Fujitani Y."/>
            <person name="Takami H."/>
            <person name="Hayashi T."/>
            <person name="Sahin N."/>
            <person name="Tani A."/>
        </authorList>
    </citation>
    <scope>NUCLEOTIDE SEQUENCE</scope>
    <source>
        <strain evidence="2">LMG 23639</strain>
    </source>
</reference>
<accession>A0ABQ4T0R1</accession>
<evidence type="ECO:0000313" key="3">
    <source>
        <dbReference type="Proteomes" id="UP001055102"/>
    </source>
</evidence>
<name>A0ABQ4T0R1_9HYPH</name>
<proteinExistence type="predicted"/>
<feature type="transmembrane region" description="Helical" evidence="1">
    <location>
        <begin position="42"/>
        <end position="62"/>
    </location>
</feature>
<dbReference type="Proteomes" id="UP001055102">
    <property type="component" value="Unassembled WGS sequence"/>
</dbReference>
<keyword evidence="1" id="KW-1133">Transmembrane helix</keyword>
<gene>
    <name evidence="2" type="ORF">AOPFMNJM_3675</name>
</gene>
<feature type="transmembrane region" description="Helical" evidence="1">
    <location>
        <begin position="74"/>
        <end position="93"/>
    </location>
</feature>